<organism evidence="5 6">
    <name type="scientific">Halalkalibacter kiskunsagensis</name>
    <dbReference type="NCBI Taxonomy" id="1548599"/>
    <lineage>
        <taxon>Bacteria</taxon>
        <taxon>Bacillati</taxon>
        <taxon>Bacillota</taxon>
        <taxon>Bacilli</taxon>
        <taxon>Bacillales</taxon>
        <taxon>Bacillaceae</taxon>
        <taxon>Halalkalibacter</taxon>
    </lineage>
</organism>
<dbReference type="Pfam" id="PF01547">
    <property type="entry name" value="SBP_bac_1"/>
    <property type="match status" value="1"/>
</dbReference>
<keyword evidence="2" id="KW-0813">Transport</keyword>
<keyword evidence="3 4" id="KW-0732">Signal</keyword>
<dbReference type="Proteomes" id="UP001589838">
    <property type="component" value="Unassembled WGS sequence"/>
</dbReference>
<keyword evidence="6" id="KW-1185">Reference proteome</keyword>
<evidence type="ECO:0000256" key="4">
    <source>
        <dbReference type="SAM" id="SignalP"/>
    </source>
</evidence>
<feature type="chain" id="PRO_5045061457" evidence="4">
    <location>
        <begin position="25"/>
        <end position="437"/>
    </location>
</feature>
<dbReference type="SUPFAM" id="SSF53850">
    <property type="entry name" value="Periplasmic binding protein-like II"/>
    <property type="match status" value="1"/>
</dbReference>
<proteinExistence type="inferred from homology"/>
<dbReference type="PANTHER" id="PTHR30061">
    <property type="entry name" value="MALTOSE-BINDING PERIPLASMIC PROTEIN"/>
    <property type="match status" value="1"/>
</dbReference>
<sequence length="437" mass="48774">MFSLKKKKALSILFGMLIIISSVACSNQSSSNTEDSSNDEEKTKIVFWHNWETGPSGESLKKSVELFNETHPHIEVDAVYVAPDGGDAVGSKLLTAVAGGNPPDVFFTSRYGIAEYMDAVTPLNEFAERDGITQDLFYDWAWGEATYGDTLLGLPYDGTARALFYNKEHFRAAGLDPDNPPTTIEELEEAARKLTIKEGNRYEQIGFIPWFGEGWLYTWGWAFGGEFIDENGTITANAPKIVEALEWETDFAQEYGIETLNSFVSSAGTNATNPFITGQLSMMVNGNWMLGQISEYAPDLDYGISYIPTPTGDNFTTYLGGRALIMPKGVKNQEEAWEFIKFMCTTEEAQSLKEITGDFSAIPDVNLKIYGDDPRQEKFLEVMPNGYHRPVILAGNMMWDEMAKAPELVMNNRGTAQEVLDEISEKINREIEKKKAE</sequence>
<evidence type="ECO:0000256" key="2">
    <source>
        <dbReference type="ARBA" id="ARBA00022448"/>
    </source>
</evidence>
<accession>A0ABV6K723</accession>
<dbReference type="EMBL" id="JBHLUX010000001">
    <property type="protein sequence ID" value="MFC0469118.1"/>
    <property type="molecule type" value="Genomic_DNA"/>
</dbReference>
<evidence type="ECO:0000256" key="3">
    <source>
        <dbReference type="ARBA" id="ARBA00022729"/>
    </source>
</evidence>
<dbReference type="PANTHER" id="PTHR30061:SF50">
    <property type="entry name" value="MALTOSE_MALTODEXTRIN-BINDING PERIPLASMIC PROTEIN"/>
    <property type="match status" value="1"/>
</dbReference>
<reference evidence="5 6" key="1">
    <citation type="submission" date="2024-09" db="EMBL/GenBank/DDBJ databases">
        <authorList>
            <person name="Sun Q."/>
            <person name="Mori K."/>
        </authorList>
    </citation>
    <scope>NUCLEOTIDE SEQUENCE [LARGE SCALE GENOMIC DNA]</scope>
    <source>
        <strain evidence="5 6">NCAIM B.02610</strain>
    </source>
</reference>
<dbReference type="RefSeq" id="WP_335958290.1">
    <property type="nucleotide sequence ID" value="NZ_JAXBLX010000001.1"/>
</dbReference>
<gene>
    <name evidence="5" type="ORF">ACFFHM_00675</name>
</gene>
<comment type="similarity">
    <text evidence="1">Belongs to the bacterial solute-binding protein 1 family.</text>
</comment>
<dbReference type="PROSITE" id="PS51257">
    <property type="entry name" value="PROKAR_LIPOPROTEIN"/>
    <property type="match status" value="1"/>
</dbReference>
<name>A0ABV6K723_9BACI</name>
<comment type="caution">
    <text evidence="5">The sequence shown here is derived from an EMBL/GenBank/DDBJ whole genome shotgun (WGS) entry which is preliminary data.</text>
</comment>
<evidence type="ECO:0000313" key="6">
    <source>
        <dbReference type="Proteomes" id="UP001589838"/>
    </source>
</evidence>
<evidence type="ECO:0000313" key="5">
    <source>
        <dbReference type="EMBL" id="MFC0469118.1"/>
    </source>
</evidence>
<evidence type="ECO:0000256" key="1">
    <source>
        <dbReference type="ARBA" id="ARBA00008520"/>
    </source>
</evidence>
<feature type="signal peptide" evidence="4">
    <location>
        <begin position="1"/>
        <end position="24"/>
    </location>
</feature>
<dbReference type="Gene3D" id="3.40.190.10">
    <property type="entry name" value="Periplasmic binding protein-like II"/>
    <property type="match status" value="2"/>
</dbReference>
<dbReference type="CDD" id="cd14748">
    <property type="entry name" value="PBP2_UgpB"/>
    <property type="match status" value="1"/>
</dbReference>
<dbReference type="InterPro" id="IPR006059">
    <property type="entry name" value="SBP"/>
</dbReference>
<protein>
    <submittedName>
        <fullName evidence="5">ABC transporter substrate-binding protein</fullName>
    </submittedName>
</protein>